<evidence type="ECO:0000313" key="1">
    <source>
        <dbReference type="EMBL" id="SDM68819.1"/>
    </source>
</evidence>
<reference evidence="2" key="1">
    <citation type="submission" date="2016-10" db="EMBL/GenBank/DDBJ databases">
        <authorList>
            <person name="Varghese N."/>
            <person name="Submissions S."/>
        </authorList>
    </citation>
    <scope>NUCLEOTIDE SEQUENCE [LARGE SCALE GENOMIC DNA]</scope>
    <source>
        <strain evidence="2">M83</strain>
    </source>
</reference>
<proteinExistence type="predicted"/>
<dbReference type="RefSeq" id="WP_074521109.1">
    <property type="nucleotide sequence ID" value="NZ_FNHZ01000002.1"/>
</dbReference>
<keyword evidence="2" id="KW-1185">Reference proteome</keyword>
<name>A0A1G9V9H9_9FIRM</name>
<organism evidence="1 2">
    <name type="scientific">Lachnospira pectinoschiza</name>
    <dbReference type="NCBI Taxonomy" id="28052"/>
    <lineage>
        <taxon>Bacteria</taxon>
        <taxon>Bacillati</taxon>
        <taxon>Bacillota</taxon>
        <taxon>Clostridia</taxon>
        <taxon>Lachnospirales</taxon>
        <taxon>Lachnospiraceae</taxon>
        <taxon>Lachnospira</taxon>
    </lineage>
</organism>
<sequence>MRVEFSNGNGKRVFISEVNNVDDAISDMSDYMENHRFNAMHMKARQLDNEWKIDVGSWTEFFYVSDYKDKDVDELKSALVEFNKYLQF</sequence>
<accession>A0A1G9V9H9</accession>
<evidence type="ECO:0000313" key="2">
    <source>
        <dbReference type="Proteomes" id="UP000187651"/>
    </source>
</evidence>
<dbReference type="AlphaFoldDB" id="A0A1G9V9H9"/>
<dbReference type="OrthoDB" id="2057722at2"/>
<gene>
    <name evidence="1" type="ORF">SAMN05216544_0870</name>
</gene>
<protein>
    <submittedName>
        <fullName evidence="1">Uncharacterized protein</fullName>
    </submittedName>
</protein>
<dbReference type="EMBL" id="FNHZ01000002">
    <property type="protein sequence ID" value="SDM68819.1"/>
    <property type="molecule type" value="Genomic_DNA"/>
</dbReference>
<dbReference type="Proteomes" id="UP000187651">
    <property type="component" value="Unassembled WGS sequence"/>
</dbReference>